<reference evidence="6 7" key="1">
    <citation type="journal article" date="2018" name="Cell">
        <title>The Chara Genome: Secondary Complexity and Implications for Plant Terrestrialization.</title>
        <authorList>
            <person name="Nishiyama T."/>
            <person name="Sakayama H."/>
            <person name="Vries J.D."/>
            <person name="Buschmann H."/>
            <person name="Saint-Marcoux D."/>
            <person name="Ullrich K.K."/>
            <person name="Haas F.B."/>
            <person name="Vanderstraeten L."/>
            <person name="Becker D."/>
            <person name="Lang D."/>
            <person name="Vosolsobe S."/>
            <person name="Rombauts S."/>
            <person name="Wilhelmsson P.K.I."/>
            <person name="Janitza P."/>
            <person name="Kern R."/>
            <person name="Heyl A."/>
            <person name="Rumpler F."/>
            <person name="Villalobos L.I.A.C."/>
            <person name="Clay J.M."/>
            <person name="Skokan R."/>
            <person name="Toyoda A."/>
            <person name="Suzuki Y."/>
            <person name="Kagoshima H."/>
            <person name="Schijlen E."/>
            <person name="Tajeshwar N."/>
            <person name="Catarino B."/>
            <person name="Hetherington A.J."/>
            <person name="Saltykova A."/>
            <person name="Bonnot C."/>
            <person name="Breuninger H."/>
            <person name="Symeonidi A."/>
            <person name="Radhakrishnan G.V."/>
            <person name="Van Nieuwerburgh F."/>
            <person name="Deforce D."/>
            <person name="Chang C."/>
            <person name="Karol K.G."/>
            <person name="Hedrich R."/>
            <person name="Ulvskov P."/>
            <person name="Glockner G."/>
            <person name="Delwiche C.F."/>
            <person name="Petrasek J."/>
            <person name="Van de Peer Y."/>
            <person name="Friml J."/>
            <person name="Beilby M."/>
            <person name="Dolan L."/>
            <person name="Kohara Y."/>
            <person name="Sugano S."/>
            <person name="Fujiyama A."/>
            <person name="Delaux P.-M."/>
            <person name="Quint M."/>
            <person name="TheiBen G."/>
            <person name="Hagemann M."/>
            <person name="Harholt J."/>
            <person name="Dunand C."/>
            <person name="Zachgo S."/>
            <person name="Langdale J."/>
            <person name="Maumus F."/>
            <person name="Straeten D.V.D."/>
            <person name="Gould S.B."/>
            <person name="Rensing S.A."/>
        </authorList>
    </citation>
    <scope>NUCLEOTIDE SEQUENCE [LARGE SCALE GENOMIC DNA]</scope>
    <source>
        <strain evidence="6 7">S276</strain>
    </source>
</reference>
<evidence type="ECO:0000256" key="2">
    <source>
        <dbReference type="ARBA" id="ARBA00022737"/>
    </source>
</evidence>
<dbReference type="Pfam" id="PF00931">
    <property type="entry name" value="NB-ARC"/>
    <property type="match status" value="1"/>
</dbReference>
<feature type="domain" description="Disease resistance R13L4/SHOC-2-like LRR" evidence="5">
    <location>
        <begin position="622"/>
        <end position="707"/>
    </location>
</feature>
<keyword evidence="2" id="KW-0677">Repeat</keyword>
<dbReference type="SUPFAM" id="SSF52058">
    <property type="entry name" value="L domain-like"/>
    <property type="match status" value="2"/>
</dbReference>
<proteinExistence type="predicted"/>
<gene>
    <name evidence="6" type="ORF">CBR_g2753</name>
</gene>
<dbReference type="InterPro" id="IPR032675">
    <property type="entry name" value="LRR_dom_sf"/>
</dbReference>
<evidence type="ECO:0000256" key="3">
    <source>
        <dbReference type="SAM" id="MobiDB-lite"/>
    </source>
</evidence>
<evidence type="ECO:0008006" key="8">
    <source>
        <dbReference type="Google" id="ProtNLM"/>
    </source>
</evidence>
<dbReference type="Gramene" id="GBG68201">
    <property type="protein sequence ID" value="GBG68201"/>
    <property type="gene ID" value="CBR_g2753"/>
</dbReference>
<dbReference type="OMA" id="NICEPVK"/>
<keyword evidence="7" id="KW-1185">Reference proteome</keyword>
<feature type="compositionally biased region" description="Low complexity" evidence="3">
    <location>
        <begin position="241"/>
        <end position="252"/>
    </location>
</feature>
<organism evidence="6 7">
    <name type="scientific">Chara braunii</name>
    <name type="common">Braun's stonewort</name>
    <dbReference type="NCBI Taxonomy" id="69332"/>
    <lineage>
        <taxon>Eukaryota</taxon>
        <taxon>Viridiplantae</taxon>
        <taxon>Streptophyta</taxon>
        <taxon>Charophyceae</taxon>
        <taxon>Charales</taxon>
        <taxon>Characeae</taxon>
        <taxon>Chara</taxon>
    </lineage>
</organism>
<name>A0A388KDT9_CHABU</name>
<dbReference type="AlphaFoldDB" id="A0A388KDT9"/>
<dbReference type="PROSITE" id="PS51450">
    <property type="entry name" value="LRR"/>
    <property type="match status" value="2"/>
</dbReference>
<dbReference type="PANTHER" id="PTHR36766:SF30">
    <property type="entry name" value="TIR-NBS TYPE DISEASE RESISTANCE PROTEIN-RELATED"/>
    <property type="match status" value="1"/>
</dbReference>
<protein>
    <recommendedName>
        <fullName evidence="8">NB-ARC domain-containing protein</fullName>
    </recommendedName>
</protein>
<feature type="region of interest" description="Disordered" evidence="3">
    <location>
        <begin position="91"/>
        <end position="111"/>
    </location>
</feature>
<evidence type="ECO:0000259" key="5">
    <source>
        <dbReference type="Pfam" id="PF23598"/>
    </source>
</evidence>
<dbReference type="GO" id="GO:0043531">
    <property type="term" value="F:ADP binding"/>
    <property type="evidence" value="ECO:0007669"/>
    <property type="project" value="InterPro"/>
</dbReference>
<feature type="compositionally biased region" description="Basic and acidic residues" evidence="3">
    <location>
        <begin position="855"/>
        <end position="867"/>
    </location>
</feature>
<dbReference type="Gene3D" id="3.40.50.300">
    <property type="entry name" value="P-loop containing nucleotide triphosphate hydrolases"/>
    <property type="match status" value="1"/>
</dbReference>
<dbReference type="Pfam" id="PF23598">
    <property type="entry name" value="LRR_14"/>
    <property type="match status" value="1"/>
</dbReference>
<keyword evidence="1" id="KW-0433">Leucine-rich repeat</keyword>
<dbReference type="Gene3D" id="1.10.10.10">
    <property type="entry name" value="Winged helix-like DNA-binding domain superfamily/Winged helix DNA-binding domain"/>
    <property type="match status" value="1"/>
</dbReference>
<dbReference type="PRINTS" id="PR00364">
    <property type="entry name" value="DISEASERSIST"/>
</dbReference>
<evidence type="ECO:0000313" key="7">
    <source>
        <dbReference type="Proteomes" id="UP000265515"/>
    </source>
</evidence>
<sequence length="1104" mass="120162">MIDGGDDCDDCDEIRNRFQIFFQIQDESGKILGDPGSSDPMGMGFVPRGWGVDERSAIAHKLYGLEKHLERLKSVLLMGPKGPKVVGIVGTTQNKGATGGSAPEVGGRGSNLSHKRLVEASGTVLKIGGIGKTTLVRTLFQDPDIQRNFSGGMFWVDVRKSSGDAFAIQKSLWKQLAGVKSLVDGDIFPMVKKELEDKRVLIVFDDVSDPETIRWAYDALSDAGRLVITTRDEHVLGTNGGAALTPTTGPPAAERPTASDRAQTAVLRLSTMGLEDSMRLLCRYAFGSEEPPPRFESLADSVCRECGGLPLALTVIGSALHGKDLDSWKYTLRRLQGARAIGEQFSSSSVFDCLRVAFDGLSMDDPRLQDLFLDLAAFPENEHVLVDRLILLWTSSRDVGGSENEALALLALLISRSLVQWGFDASGKAFCQMHGVLRDLALEITSITAKDFKGKGHGGLSLKLASKVGDLAVGGEPAPAGVHDQDVARRERVFLTGPASGEVLSAASQWMEDVTALGLAARREGQPVPAIDARKVSLMATDITSFSLPVSIPKLEVLLLGKNAQLADLSHDCLASCQQLRAIDLSNCTALIHLPKSLATLRELRVLDLSGCWRLRLLPDSLGSLAQLRVLNLHKCKSLRSVPRSLGQLVNLRVLDLCGVESAAKILPFEIGRLTRLERLDLSGLTMGALPPEIGNLCRLQYLCAKNNHLEVLPSEVNGLDQLTTLDVSSNRLRELPFSASVQSSLDRLAYLDASCNNLKELPPTLGLALTQLTMLNVSYNPLETLPCSIGQMSELRELHAWGTSIRLLPPSLSAATNLKVLKVRRGVGVSEDAGGGGEIQAMQRSLSGLFTAQRHSEDQLPRRKEDESGDDEAAAEDSCLDFSSLRQLVDVDLEACPLPPPALRSLMTVSGLRSLTFDCRNADLMKGEAPAHAVDFSGLQCLEHLRISSLMPSSLWPSLGQLPKLRELELYNLSAIVRFARLDFGHLRHLEVLKLSGSNSIMFPVTVGKLTQLRELLVKGFGRLTHCDNVNFEQLTCLEKVSWWGCSSIERLPKTLGKASKLTSIVVGHCPRLSFVPKDVAEKLKKRQVSFFTYNICEPVKYF</sequence>
<dbReference type="STRING" id="69332.A0A388KDT9"/>
<feature type="region of interest" description="Disordered" evidence="3">
    <location>
        <begin position="854"/>
        <end position="874"/>
    </location>
</feature>
<dbReference type="OrthoDB" id="1357022at2759"/>
<feature type="region of interest" description="Disordered" evidence="3">
    <location>
        <begin position="238"/>
        <end position="260"/>
    </location>
</feature>
<comment type="caution">
    <text evidence="6">The sequence shown here is derived from an EMBL/GenBank/DDBJ whole genome shotgun (WGS) entry which is preliminary data.</text>
</comment>
<evidence type="ECO:0000313" key="6">
    <source>
        <dbReference type="EMBL" id="GBG68201.1"/>
    </source>
</evidence>
<dbReference type="InterPro" id="IPR027417">
    <property type="entry name" value="P-loop_NTPase"/>
</dbReference>
<dbReference type="InterPro" id="IPR001611">
    <property type="entry name" value="Leu-rich_rpt"/>
</dbReference>
<dbReference type="GO" id="GO:0006952">
    <property type="term" value="P:defense response"/>
    <property type="evidence" value="ECO:0007669"/>
    <property type="project" value="UniProtKB-KW"/>
</dbReference>
<dbReference type="Gene3D" id="3.80.10.10">
    <property type="entry name" value="Ribonuclease Inhibitor"/>
    <property type="match status" value="2"/>
</dbReference>
<evidence type="ECO:0000259" key="4">
    <source>
        <dbReference type="Pfam" id="PF00931"/>
    </source>
</evidence>
<dbReference type="SMART" id="SM00369">
    <property type="entry name" value="LRR_TYP"/>
    <property type="match status" value="6"/>
</dbReference>
<dbReference type="Gene3D" id="1.10.8.430">
    <property type="entry name" value="Helical domain of apoptotic protease-activating factors"/>
    <property type="match status" value="1"/>
</dbReference>
<dbReference type="EMBL" id="BFEA01000097">
    <property type="protein sequence ID" value="GBG68201.1"/>
    <property type="molecule type" value="Genomic_DNA"/>
</dbReference>
<feature type="domain" description="NB-ARC" evidence="4">
    <location>
        <begin position="127"/>
        <end position="239"/>
    </location>
</feature>
<dbReference type="SUPFAM" id="SSF52540">
    <property type="entry name" value="P-loop containing nucleoside triphosphate hydrolases"/>
    <property type="match status" value="1"/>
</dbReference>
<dbReference type="Proteomes" id="UP000265515">
    <property type="component" value="Unassembled WGS sequence"/>
</dbReference>
<dbReference type="SMART" id="SM00364">
    <property type="entry name" value="LRR_BAC"/>
    <property type="match status" value="4"/>
</dbReference>
<evidence type="ECO:0000256" key="1">
    <source>
        <dbReference type="ARBA" id="ARBA00022614"/>
    </source>
</evidence>
<dbReference type="InterPro" id="IPR036388">
    <property type="entry name" value="WH-like_DNA-bd_sf"/>
</dbReference>
<dbReference type="InterPro" id="IPR042197">
    <property type="entry name" value="Apaf_helical"/>
</dbReference>
<dbReference type="InterPro" id="IPR055414">
    <property type="entry name" value="LRR_R13L4/SHOC2-like"/>
</dbReference>
<dbReference type="InterPro" id="IPR002182">
    <property type="entry name" value="NB-ARC"/>
</dbReference>
<dbReference type="InterPro" id="IPR003591">
    <property type="entry name" value="Leu-rich_rpt_typical-subtyp"/>
</dbReference>
<accession>A0A388KDT9</accession>
<dbReference type="PANTHER" id="PTHR36766">
    <property type="entry name" value="PLANT BROAD-SPECTRUM MILDEW RESISTANCE PROTEIN RPW8"/>
    <property type="match status" value="1"/>
</dbReference>